<feature type="transmembrane region" description="Helical" evidence="1">
    <location>
        <begin position="188"/>
        <end position="208"/>
    </location>
</feature>
<dbReference type="EnsemblMetazoa" id="AMEM010721-RA">
    <property type="protein sequence ID" value="AMEM010721-PA"/>
    <property type="gene ID" value="AMEM010721"/>
</dbReference>
<keyword evidence="3" id="KW-1185">Reference proteome</keyword>
<dbReference type="Proteomes" id="UP000075903">
    <property type="component" value="Unassembled WGS sequence"/>
</dbReference>
<evidence type="ECO:0000313" key="3">
    <source>
        <dbReference type="Proteomes" id="UP000075903"/>
    </source>
</evidence>
<reference evidence="2" key="1">
    <citation type="submission" date="2020-05" db="UniProtKB">
        <authorList>
            <consortium name="EnsemblMetazoa"/>
        </authorList>
    </citation>
    <scope>IDENTIFICATION</scope>
    <source>
        <strain evidence="2">MAF</strain>
    </source>
</reference>
<accession>A0A182V8L7</accession>
<keyword evidence="1" id="KW-1133">Transmembrane helix</keyword>
<evidence type="ECO:0000256" key="1">
    <source>
        <dbReference type="SAM" id="Phobius"/>
    </source>
</evidence>
<keyword evidence="1" id="KW-0472">Membrane</keyword>
<organism evidence="2 3">
    <name type="scientific">Anopheles merus</name>
    <name type="common">Mosquito</name>
    <dbReference type="NCBI Taxonomy" id="30066"/>
    <lineage>
        <taxon>Eukaryota</taxon>
        <taxon>Metazoa</taxon>
        <taxon>Ecdysozoa</taxon>
        <taxon>Arthropoda</taxon>
        <taxon>Hexapoda</taxon>
        <taxon>Insecta</taxon>
        <taxon>Pterygota</taxon>
        <taxon>Neoptera</taxon>
        <taxon>Endopterygota</taxon>
        <taxon>Diptera</taxon>
        <taxon>Nematocera</taxon>
        <taxon>Culicoidea</taxon>
        <taxon>Culicidae</taxon>
        <taxon>Anophelinae</taxon>
        <taxon>Anopheles</taxon>
    </lineage>
</organism>
<dbReference type="VEuPathDB" id="VectorBase:AMEM010721"/>
<sequence length="402" mass="41224">MNCRTARNVASVKSGITIVTISAPMVGRPSRIVSRKLDAMHRIGRFAYSSPSAIAASIRSSYSGRELLEIGTNLGRGSKFGAAIGGAAVLAGARAISPPPARSLTRSAVVTAPVLPNGTSFGTMGQLFVAVVEAAIEPLIPVYMMSWIASIIRTSYISAFDGSLSKLTRASASLVSSSCLNSCMLRSMYAATICGTLAVTVSGCFFIARFTFCVQRTSLPGVKFGAPGWLVSTTPTSFTSAIHRCTSCSLSVLSSIELSSPASLLSSSSSALSSSDTINSSLQILPGKNSLVVSRFGSISFNGGGSVFSTAPGYRVWSMCSGSVSGAVANGSPSSAVAPGPDSSMLANVMSGMSTVDGSIVSVTMLVKIASNSPDAMLSIGRFAYSSPSGTTSRQSVYCWSA</sequence>
<name>A0A182V8L7_ANOME</name>
<proteinExistence type="predicted"/>
<evidence type="ECO:0000313" key="2">
    <source>
        <dbReference type="EnsemblMetazoa" id="AMEM010721-PA"/>
    </source>
</evidence>
<protein>
    <submittedName>
        <fullName evidence="2">Uncharacterized protein</fullName>
    </submittedName>
</protein>
<keyword evidence="1" id="KW-0812">Transmembrane</keyword>
<dbReference type="AlphaFoldDB" id="A0A182V8L7"/>